<organism evidence="1 2">
    <name type="scientific">Litorivita pollutaquae</name>
    <dbReference type="NCBI Taxonomy" id="2200892"/>
    <lineage>
        <taxon>Bacteria</taxon>
        <taxon>Pseudomonadati</taxon>
        <taxon>Pseudomonadota</taxon>
        <taxon>Alphaproteobacteria</taxon>
        <taxon>Rhodobacterales</taxon>
        <taxon>Paracoccaceae</taxon>
        <taxon>Litorivita</taxon>
    </lineage>
</organism>
<dbReference type="SUPFAM" id="SSF140566">
    <property type="entry name" value="FlgN-like"/>
    <property type="match status" value="1"/>
</dbReference>
<evidence type="ECO:0000313" key="1">
    <source>
        <dbReference type="EMBL" id="PYC47379.1"/>
    </source>
</evidence>
<dbReference type="Gene3D" id="1.20.58.300">
    <property type="entry name" value="FlgN-like"/>
    <property type="match status" value="1"/>
</dbReference>
<reference evidence="1 2" key="1">
    <citation type="submission" date="2018-05" db="EMBL/GenBank/DDBJ databases">
        <title>Oceanovita maritima gen. nov., sp. nov., a marine bacterium in the family Rhodobacteraceae isolated from surface seawater of Lundu port Xiamen, China.</title>
        <authorList>
            <person name="Hetharua B.H."/>
            <person name="Min D."/>
            <person name="Liao H."/>
            <person name="Tian Y."/>
        </authorList>
    </citation>
    <scope>NUCLEOTIDE SEQUENCE [LARGE SCALE GENOMIC DNA]</scope>
    <source>
        <strain evidence="1 2">FSX-11</strain>
    </source>
</reference>
<accession>A0A2V4MPA5</accession>
<gene>
    <name evidence="1" type="ORF">DI396_10450</name>
</gene>
<dbReference type="AlphaFoldDB" id="A0A2V4MPA5"/>
<dbReference type="OrthoDB" id="7862860at2"/>
<dbReference type="EMBL" id="QFVT01000006">
    <property type="protein sequence ID" value="PYC47379.1"/>
    <property type="molecule type" value="Genomic_DNA"/>
</dbReference>
<dbReference type="RefSeq" id="WP_110796163.1">
    <property type="nucleotide sequence ID" value="NZ_KZ826485.1"/>
</dbReference>
<dbReference type="InterPro" id="IPR036679">
    <property type="entry name" value="FlgN-like_sf"/>
</dbReference>
<protein>
    <recommendedName>
        <fullName evidence="3">FlgN protein</fullName>
    </recommendedName>
</protein>
<keyword evidence="2" id="KW-1185">Reference proteome</keyword>
<dbReference type="GO" id="GO:0044780">
    <property type="term" value="P:bacterial-type flagellum assembly"/>
    <property type="evidence" value="ECO:0007669"/>
    <property type="project" value="InterPro"/>
</dbReference>
<evidence type="ECO:0008006" key="3">
    <source>
        <dbReference type="Google" id="ProtNLM"/>
    </source>
</evidence>
<evidence type="ECO:0000313" key="2">
    <source>
        <dbReference type="Proteomes" id="UP000248012"/>
    </source>
</evidence>
<sequence>MRSETAQDLINEMDVLLDKEREALLVGDLDVISRLLDQKEHLIDALNAMEHGEQERLVALQGKVQRNQALLDGALAGIRAVAERLSTMRRVRKSLDTYDVHGQRQTIEGTRAPTVEKRA</sequence>
<proteinExistence type="predicted"/>
<name>A0A2V4MPA5_9RHOB</name>
<comment type="caution">
    <text evidence="1">The sequence shown here is derived from an EMBL/GenBank/DDBJ whole genome shotgun (WGS) entry which is preliminary data.</text>
</comment>
<dbReference type="Proteomes" id="UP000248012">
    <property type="component" value="Unassembled WGS sequence"/>
</dbReference>